<keyword evidence="1" id="KW-0812">Transmembrane</keyword>
<feature type="transmembrane region" description="Helical" evidence="1">
    <location>
        <begin position="20"/>
        <end position="38"/>
    </location>
</feature>
<sequence>MVLAAQLFALVAERRWDPIALVLTVVALVGLACVTVGWRRLSRPSARPTERTE</sequence>
<keyword evidence="1" id="KW-0472">Membrane</keyword>
<dbReference type="EMBL" id="WWEQ01000065">
    <property type="protein sequence ID" value="MYM20650.1"/>
    <property type="molecule type" value="Genomic_DNA"/>
</dbReference>
<comment type="caution">
    <text evidence="2">The sequence shown here is derived from an EMBL/GenBank/DDBJ whole genome shotgun (WGS) entry which is preliminary data.</text>
</comment>
<proteinExistence type="predicted"/>
<name>A0A6N9H977_9MICO</name>
<evidence type="ECO:0000313" key="2">
    <source>
        <dbReference type="EMBL" id="MYM20650.1"/>
    </source>
</evidence>
<dbReference type="Proteomes" id="UP000469215">
    <property type="component" value="Unassembled WGS sequence"/>
</dbReference>
<accession>A0A6N9H977</accession>
<reference evidence="2 3" key="1">
    <citation type="submission" date="2020-01" db="EMBL/GenBank/DDBJ databases">
        <authorList>
            <person name="Deng T."/>
        </authorList>
    </citation>
    <scope>NUCLEOTIDE SEQUENCE [LARGE SCALE GENOMIC DNA]</scope>
    <source>
        <strain evidence="2 3">5221</strain>
    </source>
</reference>
<evidence type="ECO:0000256" key="1">
    <source>
        <dbReference type="SAM" id="Phobius"/>
    </source>
</evidence>
<keyword evidence="3" id="KW-1185">Reference proteome</keyword>
<dbReference type="AlphaFoldDB" id="A0A6N9H977"/>
<keyword evidence="1" id="KW-1133">Transmembrane helix</keyword>
<dbReference type="RefSeq" id="WP_160954064.1">
    <property type="nucleotide sequence ID" value="NZ_WWEQ01000065.1"/>
</dbReference>
<evidence type="ECO:0000313" key="3">
    <source>
        <dbReference type="Proteomes" id="UP000469215"/>
    </source>
</evidence>
<protein>
    <submittedName>
        <fullName evidence="2">Uncharacterized protein</fullName>
    </submittedName>
</protein>
<organism evidence="2 3">
    <name type="scientific">Brevibacterium rongguiense</name>
    <dbReference type="NCBI Taxonomy" id="2695267"/>
    <lineage>
        <taxon>Bacteria</taxon>
        <taxon>Bacillati</taxon>
        <taxon>Actinomycetota</taxon>
        <taxon>Actinomycetes</taxon>
        <taxon>Micrococcales</taxon>
        <taxon>Brevibacteriaceae</taxon>
        <taxon>Brevibacterium</taxon>
    </lineage>
</organism>
<gene>
    <name evidence="2" type="ORF">GSY69_11940</name>
</gene>